<dbReference type="EMBL" id="KZ293665">
    <property type="protein sequence ID" value="PBK90516.1"/>
    <property type="molecule type" value="Genomic_DNA"/>
</dbReference>
<feature type="region of interest" description="Disordered" evidence="1">
    <location>
        <begin position="272"/>
        <end position="294"/>
    </location>
</feature>
<evidence type="ECO:0000313" key="3">
    <source>
        <dbReference type="EMBL" id="PBK90516.1"/>
    </source>
</evidence>
<feature type="transmembrane region" description="Helical" evidence="2">
    <location>
        <begin position="81"/>
        <end position="102"/>
    </location>
</feature>
<evidence type="ECO:0000256" key="2">
    <source>
        <dbReference type="SAM" id="Phobius"/>
    </source>
</evidence>
<dbReference type="InParanoid" id="A0A2H3DSV7"/>
<gene>
    <name evidence="3" type="ORF">ARMGADRAFT_1032522</name>
</gene>
<keyword evidence="4" id="KW-1185">Reference proteome</keyword>
<dbReference type="OrthoDB" id="2917633at2759"/>
<keyword evidence="2" id="KW-1133">Transmembrane helix</keyword>
<sequence>MTAGSYLTNTTEPTDTEIEDIFDGLDTQFNEVMINALTHVLYVLATFNFYCGCAQNVSYFSITGESFWEAFKSRRDQSTPILLTMGIDAILSTVLADATLIWRCWIVWGRTWRVVLVPIACTTLAIISRGIITYYSSYGPVENMSPRALYLENLVNWAVLYSSLILATLLWCTIFIVHRILRVGGIAAGMRVYHRLIEMLVESASFYSSVIVVLLVFEVRNAATGAYIEEFAIAMRGIMPAILVGRIAAGHARPDDSWSDNSTVSSIQFRSYSSSQNDSQMSAEPGRDTSFQNIRPGLEEGLEDGTELRVEEAAPILSVHNCSTHIIGTSNSINCLSNRDMSVFNLGMREVVMLDLAKRANASTADTSPEFMHNFPK</sequence>
<accession>A0A2H3DSV7</accession>
<feature type="compositionally biased region" description="Low complexity" evidence="1">
    <location>
        <begin position="272"/>
        <end position="282"/>
    </location>
</feature>
<name>A0A2H3DSV7_ARMGA</name>
<reference evidence="4" key="1">
    <citation type="journal article" date="2017" name="Nat. Ecol. Evol.">
        <title>Genome expansion and lineage-specific genetic innovations in the forest pathogenic fungi Armillaria.</title>
        <authorList>
            <person name="Sipos G."/>
            <person name="Prasanna A.N."/>
            <person name="Walter M.C."/>
            <person name="O'Connor E."/>
            <person name="Balint B."/>
            <person name="Krizsan K."/>
            <person name="Kiss B."/>
            <person name="Hess J."/>
            <person name="Varga T."/>
            <person name="Slot J."/>
            <person name="Riley R."/>
            <person name="Boka B."/>
            <person name="Rigling D."/>
            <person name="Barry K."/>
            <person name="Lee J."/>
            <person name="Mihaltcheva S."/>
            <person name="LaButti K."/>
            <person name="Lipzen A."/>
            <person name="Waldron R."/>
            <person name="Moloney N.M."/>
            <person name="Sperisen C."/>
            <person name="Kredics L."/>
            <person name="Vagvoelgyi C."/>
            <person name="Patrignani A."/>
            <person name="Fitzpatrick D."/>
            <person name="Nagy I."/>
            <person name="Doyle S."/>
            <person name="Anderson J.B."/>
            <person name="Grigoriev I.V."/>
            <person name="Gueldener U."/>
            <person name="Muensterkoetter M."/>
            <person name="Nagy L.G."/>
        </authorList>
    </citation>
    <scope>NUCLEOTIDE SEQUENCE [LARGE SCALE GENOMIC DNA]</scope>
    <source>
        <strain evidence="4">Ar21-2</strain>
    </source>
</reference>
<organism evidence="3 4">
    <name type="scientific">Armillaria gallica</name>
    <name type="common">Bulbous honey fungus</name>
    <name type="synonym">Armillaria bulbosa</name>
    <dbReference type="NCBI Taxonomy" id="47427"/>
    <lineage>
        <taxon>Eukaryota</taxon>
        <taxon>Fungi</taxon>
        <taxon>Dikarya</taxon>
        <taxon>Basidiomycota</taxon>
        <taxon>Agaricomycotina</taxon>
        <taxon>Agaricomycetes</taxon>
        <taxon>Agaricomycetidae</taxon>
        <taxon>Agaricales</taxon>
        <taxon>Marasmiineae</taxon>
        <taxon>Physalacriaceae</taxon>
        <taxon>Armillaria</taxon>
    </lineage>
</organism>
<proteinExistence type="predicted"/>
<protein>
    <submittedName>
        <fullName evidence="3">Uncharacterized protein</fullName>
    </submittedName>
</protein>
<evidence type="ECO:0000313" key="4">
    <source>
        <dbReference type="Proteomes" id="UP000217790"/>
    </source>
</evidence>
<dbReference type="Proteomes" id="UP000217790">
    <property type="component" value="Unassembled WGS sequence"/>
</dbReference>
<evidence type="ECO:0000256" key="1">
    <source>
        <dbReference type="SAM" id="MobiDB-lite"/>
    </source>
</evidence>
<feature type="transmembrane region" description="Helical" evidence="2">
    <location>
        <begin position="155"/>
        <end position="178"/>
    </location>
</feature>
<dbReference type="AlphaFoldDB" id="A0A2H3DSV7"/>
<keyword evidence="2" id="KW-0472">Membrane</keyword>
<dbReference type="OMA" id="CTIFIVH"/>
<feature type="transmembrane region" description="Helical" evidence="2">
    <location>
        <begin position="199"/>
        <end position="219"/>
    </location>
</feature>
<keyword evidence="2" id="KW-0812">Transmembrane</keyword>
<feature type="transmembrane region" description="Helical" evidence="2">
    <location>
        <begin position="114"/>
        <end position="135"/>
    </location>
</feature>